<dbReference type="InterPro" id="IPR052728">
    <property type="entry name" value="O2_lipid_transport_reg"/>
</dbReference>
<feature type="transmembrane region" description="Helical" evidence="1">
    <location>
        <begin position="206"/>
        <end position="226"/>
    </location>
</feature>
<keyword evidence="1" id="KW-1133">Transmembrane helix</keyword>
<reference evidence="2 3" key="1">
    <citation type="submission" date="2021-06" db="EMBL/GenBank/DDBJ databases">
        <title>Caerostris darwini draft genome.</title>
        <authorList>
            <person name="Kono N."/>
            <person name="Arakawa K."/>
        </authorList>
    </citation>
    <scope>NUCLEOTIDE SEQUENCE [LARGE SCALE GENOMIC DNA]</scope>
</reference>
<gene>
    <name evidence="2" type="primary">nrf-6</name>
    <name evidence="2" type="ORF">CDAR_579891</name>
</gene>
<protein>
    <submittedName>
        <fullName evidence="2">Nose resistant to fluoxetine protein 6</fullName>
    </submittedName>
</protein>
<keyword evidence="3" id="KW-1185">Reference proteome</keyword>
<dbReference type="PANTHER" id="PTHR11161">
    <property type="entry name" value="O-ACYLTRANSFERASE"/>
    <property type="match status" value="1"/>
</dbReference>
<feature type="transmembrane region" description="Helical" evidence="1">
    <location>
        <begin position="73"/>
        <end position="91"/>
    </location>
</feature>
<feature type="transmembrane region" description="Helical" evidence="1">
    <location>
        <begin position="103"/>
        <end position="124"/>
    </location>
</feature>
<dbReference type="EMBL" id="BPLQ01010140">
    <property type="protein sequence ID" value="GIY48634.1"/>
    <property type="molecule type" value="Genomic_DNA"/>
</dbReference>
<proteinExistence type="predicted"/>
<dbReference type="PANTHER" id="PTHR11161:SF0">
    <property type="entry name" value="O-ACYLTRANSFERASE LIKE PROTEIN"/>
    <property type="match status" value="1"/>
</dbReference>
<sequence>MNPIEHLWDIIERWPSVGLSISGILLVSSWIVTWCISYYYKLSPLFVGISSATDYETYKDQLLLHWNLIYSKPYCRCGPYIIGMFLAYIMYRNKATHWDMKLWLKYIGWSCATFLSMSVIYGLYHIKHNEMLFHFYNALSRSAFGISLAWLIFCCLSGNAELVNKILASKMWIPASRLTYCAYLFHPLIMTWYFNSQMTPFYFTHTNMVSILIIPPGIPILTIISIDRCPGIHISTGAQIMLYFGFLVVSYIVAFFISITFETPIINIEKILIKKIS</sequence>
<evidence type="ECO:0000313" key="2">
    <source>
        <dbReference type="EMBL" id="GIY48634.1"/>
    </source>
</evidence>
<comment type="caution">
    <text evidence="2">The sequence shown here is derived from an EMBL/GenBank/DDBJ whole genome shotgun (WGS) entry which is preliminary data.</text>
</comment>
<name>A0AAV4TRI5_9ARAC</name>
<keyword evidence="1" id="KW-0812">Transmembrane</keyword>
<evidence type="ECO:0000313" key="3">
    <source>
        <dbReference type="Proteomes" id="UP001054837"/>
    </source>
</evidence>
<accession>A0AAV4TRI5</accession>
<dbReference type="AlphaFoldDB" id="A0AAV4TRI5"/>
<evidence type="ECO:0000256" key="1">
    <source>
        <dbReference type="SAM" id="Phobius"/>
    </source>
</evidence>
<feature type="transmembrane region" description="Helical" evidence="1">
    <location>
        <begin position="175"/>
        <end position="194"/>
    </location>
</feature>
<feature type="transmembrane region" description="Helical" evidence="1">
    <location>
        <begin position="144"/>
        <end position="163"/>
    </location>
</feature>
<keyword evidence="1" id="KW-0472">Membrane</keyword>
<dbReference type="Proteomes" id="UP001054837">
    <property type="component" value="Unassembled WGS sequence"/>
</dbReference>
<feature type="transmembrane region" description="Helical" evidence="1">
    <location>
        <begin position="21"/>
        <end position="40"/>
    </location>
</feature>
<organism evidence="2 3">
    <name type="scientific">Caerostris darwini</name>
    <dbReference type="NCBI Taxonomy" id="1538125"/>
    <lineage>
        <taxon>Eukaryota</taxon>
        <taxon>Metazoa</taxon>
        <taxon>Ecdysozoa</taxon>
        <taxon>Arthropoda</taxon>
        <taxon>Chelicerata</taxon>
        <taxon>Arachnida</taxon>
        <taxon>Araneae</taxon>
        <taxon>Araneomorphae</taxon>
        <taxon>Entelegynae</taxon>
        <taxon>Araneoidea</taxon>
        <taxon>Araneidae</taxon>
        <taxon>Caerostris</taxon>
    </lineage>
</organism>
<feature type="transmembrane region" description="Helical" evidence="1">
    <location>
        <begin position="238"/>
        <end position="261"/>
    </location>
</feature>